<proteinExistence type="predicted"/>
<reference evidence="3" key="1">
    <citation type="submission" date="2020-12" db="EMBL/GenBank/DDBJ databases">
        <authorList>
            <person name="Iha C."/>
        </authorList>
    </citation>
    <scope>NUCLEOTIDE SEQUENCE</scope>
</reference>
<comment type="caution">
    <text evidence="3">The sequence shown here is derived from an EMBL/GenBank/DDBJ whole genome shotgun (WGS) entry which is preliminary data.</text>
</comment>
<dbReference type="AlphaFoldDB" id="A0A8S1JIM2"/>
<accession>A0A8S1JIM2</accession>
<evidence type="ECO:0000313" key="4">
    <source>
        <dbReference type="Proteomes" id="UP000708148"/>
    </source>
</evidence>
<dbReference type="Proteomes" id="UP000708148">
    <property type="component" value="Unassembled WGS sequence"/>
</dbReference>
<feature type="region of interest" description="Disordered" evidence="2">
    <location>
        <begin position="242"/>
        <end position="269"/>
    </location>
</feature>
<organism evidence="3 4">
    <name type="scientific">Ostreobium quekettii</name>
    <dbReference type="NCBI Taxonomy" id="121088"/>
    <lineage>
        <taxon>Eukaryota</taxon>
        <taxon>Viridiplantae</taxon>
        <taxon>Chlorophyta</taxon>
        <taxon>core chlorophytes</taxon>
        <taxon>Ulvophyceae</taxon>
        <taxon>TCBD clade</taxon>
        <taxon>Bryopsidales</taxon>
        <taxon>Ostreobineae</taxon>
        <taxon>Ostreobiaceae</taxon>
        <taxon>Ostreobium</taxon>
    </lineage>
</organism>
<gene>
    <name evidence="3" type="ORF">OSTQU699_LOCUS10363</name>
</gene>
<feature type="region of interest" description="Disordered" evidence="2">
    <location>
        <begin position="305"/>
        <end position="325"/>
    </location>
</feature>
<name>A0A8S1JIM2_9CHLO</name>
<protein>
    <submittedName>
        <fullName evidence="3">Uncharacterized protein</fullName>
    </submittedName>
</protein>
<evidence type="ECO:0000256" key="2">
    <source>
        <dbReference type="SAM" id="MobiDB-lite"/>
    </source>
</evidence>
<keyword evidence="1" id="KW-0175">Coiled coil</keyword>
<evidence type="ECO:0000256" key="1">
    <source>
        <dbReference type="SAM" id="Coils"/>
    </source>
</evidence>
<sequence length="325" mass="36179">MGLTEKVWEAYRSHACTNASDLTMEIGDVWAGGHNRMRVMGLTELKEELVRVGIPRDRVEEAFMVEVTPYTDVALDFAGQMVAQPTVVESVVGEGPAVQISFGSCRKENYIFSAVPAELHRFRVLSKAERMFKFAVAKCKRRRNDRLFRREWFLVEEVVMSSSLVFVRVRGAGRLLVSGQVDGGRNPGVDVLREMLGLRLSRVGAALRFGGDSVDLHKLVNGSRGACLVKVKNNRPLVSSRNINQPGLLRTGRTDMASGSQAEKIAEGHLQDEAERLEWGAEGAEEKVDELVGELEEMGETCELFLDEGGDEEEEEEEEEDDDDD</sequence>
<keyword evidence="4" id="KW-1185">Reference proteome</keyword>
<evidence type="ECO:0000313" key="3">
    <source>
        <dbReference type="EMBL" id="CAD7705008.1"/>
    </source>
</evidence>
<dbReference type="EMBL" id="CAJHUC010002999">
    <property type="protein sequence ID" value="CAD7705008.1"/>
    <property type="molecule type" value="Genomic_DNA"/>
</dbReference>
<feature type="coiled-coil region" evidence="1">
    <location>
        <begin position="274"/>
        <end position="301"/>
    </location>
</feature>